<accession>A0AC61QNS9</accession>
<name>A0AC61QNS9_9BACT</name>
<keyword evidence="2" id="KW-1185">Reference proteome</keyword>
<proteinExistence type="predicted"/>
<gene>
    <name evidence="1" type="ORF">E5358_10300</name>
</gene>
<dbReference type="Proteomes" id="UP000308886">
    <property type="component" value="Unassembled WGS sequence"/>
</dbReference>
<evidence type="ECO:0000313" key="2">
    <source>
        <dbReference type="Proteomes" id="UP000308886"/>
    </source>
</evidence>
<organism evidence="1 2">
    <name type="scientific">Palleniella muris</name>
    <dbReference type="NCBI Taxonomy" id="3038145"/>
    <lineage>
        <taxon>Bacteria</taxon>
        <taxon>Pseudomonadati</taxon>
        <taxon>Bacteroidota</taxon>
        <taxon>Bacteroidia</taxon>
        <taxon>Bacteroidales</taxon>
        <taxon>Prevotellaceae</taxon>
        <taxon>Palleniella</taxon>
    </lineage>
</organism>
<protein>
    <submittedName>
        <fullName evidence="1">Carbohydrate-binding protein</fullName>
    </submittedName>
</protein>
<dbReference type="EMBL" id="SRZC01000017">
    <property type="protein sequence ID" value="TGX81369.1"/>
    <property type="molecule type" value="Genomic_DNA"/>
</dbReference>
<evidence type="ECO:0000313" key="1">
    <source>
        <dbReference type="EMBL" id="TGX81369.1"/>
    </source>
</evidence>
<comment type="caution">
    <text evidence="1">The sequence shown here is derived from an EMBL/GenBank/DDBJ whole genome shotgun (WGS) entry which is preliminary data.</text>
</comment>
<reference evidence="1" key="1">
    <citation type="submission" date="2019-04" db="EMBL/GenBank/DDBJ databases">
        <title>Microbes associate with the intestines of laboratory mice.</title>
        <authorList>
            <person name="Navarre W."/>
            <person name="Wong E."/>
            <person name="Huang K."/>
            <person name="Tropini C."/>
            <person name="Ng K."/>
            <person name="Yu B."/>
        </authorList>
    </citation>
    <scope>NUCLEOTIDE SEQUENCE</scope>
    <source>
        <strain evidence="1">NM73_A23</strain>
    </source>
</reference>
<sequence>MKKKTILTAFLAVAMSASADDFPWMNTSLSFYERAKLLCKELTLREKVDQLGNNVSEPIRRNGVTILPSYQYWNEAIHGVARSGPATSFPESKGMSATWDPQLIYDCASATSDEARIYHINKGKGLNYWSPTINMSRDPRWGREEENYGEDPFLTGVLAVEFVKGFQGELTPETPYYKIIACAKHFAANNYEQGRQSTTSFVTEKNMREYYLPAFEMAVKNAGVKSVMAAYNALSTDINEKDAAGAGYKDSHGGLPCAGNRMLLTDILRKEWGFNGYVVSDCAGLSCIYRDTKHLYFGGYTADGEINRGKDFSAIHDPYSSLPTQVQPVMEARAATLAIKAGCDTNCEFMNNSSVMQRAAMNATDPAFRALEKDYPIKDRKQTTVINSNPSYINLTEEDIDTAVVRVLETRFALGEFDNYTYPIDNTLESEKNQALALKAAQESITLLKNDGGLLPISADKKVALIGPYADAIMLGDYSGTPTYTTTPYEAFTKKLGFELSKARTGDIPAVPFDKAVVSKRGEGSNDKGAGNLENTALGDIFLYEKVNFGEAGCTDFAMTCGAKSSGLGTVSFCLDSKDNKPFLTVSNKDTGSWTKWTTVTATVDPAVVNGVHDLYVKFSGTNSYCGNYQSFKFSNPDAPQIPAEETQGPLYLCKTSANVNEKASATMIQRAVDVAKRADVVIFIGGTNFDKPADHATGTESHDRWQLTFPGNQDEVLKALYEANHNTVLVLETGSSVDITWAKENLPAIMEAWYGGQAQGQAICDAIYGDINPGGKLTSTWYNSIDELPSEDPSAKNYSEFKRKGMMEYNIDDWGYTYMYYGKGAKNPCQAEKPMYPFGYGLSYTTFEYETPVLNMQSISKTSGDAVVTVNVKNTGKRDGTEVVQVYATFGGNSCYGNLNKRLVGFKRVEVKAGETVKAEIPVSYRSLAYYNTEAHNFQVPACTVTLEVATNSADENAKKVSLNAQAGIAEDSYISTNIDKFPVISNSTQLAKTDHVYTVMGAYVCSASDYDKLPEGVYILNGYKYIKK</sequence>